<dbReference type="Pfam" id="PF16197">
    <property type="entry name" value="KAsynt_C_assoc"/>
    <property type="match status" value="1"/>
</dbReference>
<evidence type="ECO:0000256" key="7">
    <source>
        <dbReference type="ARBA" id="ARBA00023315"/>
    </source>
</evidence>
<sequence length="2529" mass="280423">MTGTAINNDDPVVVVGFSFNFPQNAVSEEGFWDIIHRGISTMTEVPKDRYDINGYHANGHTQHGMLPCRGGHFLKGDVTAFDTQFFSMNVEESKATDPQLRLLLETSYHALESAGIPLESVKGSMTSVFLGSIGSGEYTSLYGADDEINNKYQATGTSMAMLSNRLSWFYDFRGPSLTLDTACSSSLVSLHLACQSLLRGESEMSLVCGAQLQLEPRSLGVQLARLQFLSPDSHCYSFDDRANGYSRGEGVGVVVLKRLSKALEDGDRIRAIIRATASNQDGHTPSVTQPSSIAQASLIRKAYEQIGFDYSSTGYFEAHGTGTTTGDPIEVSGINEVFSAHRTTDNPLFIGSVKANIGHLEASSGIAGLIKAILVLEKGEIPPNALLQRLNPAIKADEWHFKFPTSPLPWPTDGLRRASVNSFGFGGTNAHVILDDAFHYLRSRGVYGCHNTMISGEYLKSPGDVINTACQRLDTRNYYSTDENQKSVLLFPLSASDENGIQRQATALISHLRQVDTDTESKYLRDLAFTLGKRRTFLPWKSFALGSSVQDLMEDSWNQTLSPMHANKSPEVHFVFTGQGAQWPSMGIELIQYPIFKESLQRSNHYFRSLGATWSLLVDLLKSWGITPKSVVGHSSGEIAAAYCTGALTDESAWRVAYFRGEVIRRLAAESYLEQGCMLAVALPESELESYISAVAGTMDSNSLTCSCINSAKNTTVSGKLEHINKLASVLQSKGVFARKLNVPVAYHSAQMLGVASSYKTLLDGYLESQVQESNETRPVYFSSVEGTILSDDALSRADYWVSNLISKVKFSDALQLMCAPPEKAESKGVRPREQAMHCLVELGAHCALERPVKDHIAKRADWAYDYTLRREVSAIRTMKLLAGRIYAKGYPVKLVAVNNHADFQEPPEVLHDLPPYPFNHENSYWLESRLSRNHRFRGNPRHDLLGNPSRDWCPMEPKWRFTIRATDLPWVLDHKIQNTVIYPAAGVTGYRLRDVSVTSALVIPLTDEGIETQLHLHSQGDSQSDRLAQAWNFRFYSVVKDEWKLHCSGQICAEQVDNGDFVSETTNDNHSLGVIDAGFGALRSRCTSIIDHSQYYRDFARKGANFGSSFQTLRNIAVNYRGREATAIVGRDEWDRLVQQQKLTSHVIHPTTLDSLIHVIFAAASADWEHLSSLVPTRFLDIYFSCGLLKDSARQPMHLYGCITGRGIGSVDGDAVAIDNTTSTPLVVIRGCRLNSISSVRSSTESSLKMPSLFHRLEWKPDITLLSSDEIETYCRRKDCDIEHDANRRAFEIVSRHFMSITLEKLDQYLHNNSKPYLQKYVRWVRAFLEREKDTTVELVQYWPGFEDHTLRPRLLEEFASNSEEAKNLVLFGQNLKDILIEELDPLGFLMNQGILESIYKSTLFKVSSARLAAYMDLLAHKTSDIKIIEVGAGTGSGTDLVLDALAHHGRFLGSSTRFSRYDFTDISPSFFAKAQQRYAQHSGSMRFKTLDLERDPVDQGFEAHSYDVVIAISVLHATYSIDNTLTNVKKLLKPGGQLIFIEPTNLRLATVQFLSGVLPGWWLSSEESRSSGPLLTVGDWRSSLLRAGFDGMSLAVSDGAEDIHGLTLMVSTVPSLPSGDTSLSTVIVVETPEQNELAYASTKDQYERCICLLELGQPVMDQMNETQFMSLKRMLQVSRQIMWVNNSCGGDADKPEASMVSGFSKSITRERPNLIFTHINFNMESRASMSASLVRIFGRINDKHPSENETDLLEQNGMMYIPRAIEAPNINALLHEDLHGLQQQSVRVNEGGYQAPLQLQFTPGRLDSLHFVADTQVNLPLGEDEVEVSVKAVGINFKDVMVALNRVTDDHIGQEFSGEVRRVGSAATAYFSPGDRVCGIAAGCYSTYIRARCFNTLRIPKSMPYTEACAVPVAFATAQYGLCHLGQLKFGETILIHAAAGAVGQAAIQIAQHVGATVLVTVSSQEKKQLLMDQYGIPASHFFSSRHTSFALQLMRKTEGKGVDVVLNSLSGRSLQETWRCLAPFGRFIEIGKRDINTFKDLPMEPFERNISFSSVDLAMAMKHNTKLMGQIMAEVGQLVLDEETRKYAAPRPLTVFRQSGLEDAFRSLQTGRHVGKLVVDWAQEDTIQVVDRRQLEYEFDGNATYLIAGGLGGIGRNVAVWMSQHGAKYLVLLSRSGVNSDQAKGLITQLEAEGVNIYAPPCDICDVDALSAVVRFAQDKLPPIKGCIQSSMVVRNRVFSDYSLEEFQASIDPKVKGTWNLHHLLPQGLDFFVILSSLAGVHGASSQSNYAAANSFLDAFARYRHVRGERCMSLDLGIMENIGYIAERIDVAQTLAMTYTDHKYLRECELHFMLKYACNPNPSHVTAPASPWETQLIGAMTTPAFVRRGGIIQDHSWMRMPIFRHLYQMERDTRPGEPQITQEDSAGSQLRAAGTIADAAAVITKLLARRLARSLAIPVDTINTNKPPHSFGVDSLVAVELLHWFSTEIRTDVPVVQILGNKSIAELGLLAAETSEHFVGREKGGD</sequence>
<dbReference type="InterPro" id="IPR016036">
    <property type="entry name" value="Malonyl_transacylase_ACP-bd"/>
</dbReference>
<evidence type="ECO:0000313" key="12">
    <source>
        <dbReference type="EMBL" id="TGJ84954.1"/>
    </source>
</evidence>
<dbReference type="InterPro" id="IPR042104">
    <property type="entry name" value="PKS_dehydratase_sf"/>
</dbReference>
<dbReference type="InterPro" id="IPR049900">
    <property type="entry name" value="PKS_mFAS_DH"/>
</dbReference>
<keyword evidence="4" id="KW-0521">NADP</keyword>
<dbReference type="SUPFAM" id="SSF47336">
    <property type="entry name" value="ACP-like"/>
    <property type="match status" value="1"/>
</dbReference>
<dbReference type="SMART" id="SM00829">
    <property type="entry name" value="PKS_ER"/>
    <property type="match status" value="1"/>
</dbReference>
<dbReference type="PROSITE" id="PS00606">
    <property type="entry name" value="KS3_1"/>
    <property type="match status" value="1"/>
</dbReference>
<evidence type="ECO:0000256" key="4">
    <source>
        <dbReference type="ARBA" id="ARBA00022857"/>
    </source>
</evidence>
<dbReference type="SMART" id="SM00822">
    <property type="entry name" value="PKS_KR"/>
    <property type="match status" value="1"/>
</dbReference>
<dbReference type="Pfam" id="PF23114">
    <property type="entry name" value="NAD-bd_HRPKS_sdrA"/>
    <property type="match status" value="1"/>
</dbReference>
<dbReference type="PANTHER" id="PTHR43775:SF29">
    <property type="entry name" value="ASPERFURANONE POLYKETIDE SYNTHASE AFOG-RELATED"/>
    <property type="match status" value="1"/>
</dbReference>
<reference evidence="12 13" key="1">
    <citation type="submission" date="2019-03" db="EMBL/GenBank/DDBJ databases">
        <title>Draft genome sequence of Xylaria hypoxylon DSM 108379, a ubiquitous saprotrophic-parasitic fungi on hardwood.</title>
        <authorList>
            <person name="Buettner E."/>
            <person name="Leonhardt S."/>
            <person name="Gebauer A.M."/>
            <person name="Liers C."/>
            <person name="Hofrichter M."/>
            <person name="Kellner H."/>
        </authorList>
    </citation>
    <scope>NUCLEOTIDE SEQUENCE [LARGE SCALE GENOMIC DNA]</scope>
    <source>
        <strain evidence="12 13">DSM 108379</strain>
    </source>
</reference>
<evidence type="ECO:0000313" key="13">
    <source>
        <dbReference type="Proteomes" id="UP000297716"/>
    </source>
</evidence>
<dbReference type="EMBL" id="SKBN01000056">
    <property type="protein sequence ID" value="TGJ84954.1"/>
    <property type="molecule type" value="Genomic_DNA"/>
</dbReference>
<evidence type="ECO:0000256" key="6">
    <source>
        <dbReference type="ARBA" id="ARBA00023268"/>
    </source>
</evidence>
<dbReference type="InterPro" id="IPR014031">
    <property type="entry name" value="Ketoacyl_synth_C"/>
</dbReference>
<dbReference type="InterPro" id="IPR009081">
    <property type="entry name" value="PP-bd_ACP"/>
</dbReference>
<dbReference type="InterPro" id="IPR020841">
    <property type="entry name" value="PKS_Beta-ketoAc_synthase_dom"/>
</dbReference>
<dbReference type="Pfam" id="PF08242">
    <property type="entry name" value="Methyltransf_12"/>
    <property type="match status" value="1"/>
</dbReference>
<organism evidence="12 13">
    <name type="scientific">Xylaria hypoxylon</name>
    <dbReference type="NCBI Taxonomy" id="37992"/>
    <lineage>
        <taxon>Eukaryota</taxon>
        <taxon>Fungi</taxon>
        <taxon>Dikarya</taxon>
        <taxon>Ascomycota</taxon>
        <taxon>Pezizomycotina</taxon>
        <taxon>Sordariomycetes</taxon>
        <taxon>Xylariomycetidae</taxon>
        <taxon>Xylariales</taxon>
        <taxon>Xylariaceae</taxon>
        <taxon>Xylaria</taxon>
    </lineage>
</organism>
<dbReference type="InterPro" id="IPR013968">
    <property type="entry name" value="PKS_KR"/>
</dbReference>
<evidence type="ECO:0000259" key="9">
    <source>
        <dbReference type="PROSITE" id="PS50075"/>
    </source>
</evidence>
<dbReference type="Pfam" id="PF00109">
    <property type="entry name" value="ketoacyl-synt"/>
    <property type="match status" value="1"/>
</dbReference>
<feature type="active site" description="Proton acceptor; for dehydratase activity" evidence="8">
    <location>
        <position position="975"/>
    </location>
</feature>
<dbReference type="InterPro" id="IPR013154">
    <property type="entry name" value="ADH-like_N"/>
</dbReference>
<evidence type="ECO:0000259" key="10">
    <source>
        <dbReference type="PROSITE" id="PS52004"/>
    </source>
</evidence>
<keyword evidence="2" id="KW-0597">Phosphoprotein</keyword>
<evidence type="ECO:0000256" key="2">
    <source>
        <dbReference type="ARBA" id="ARBA00022553"/>
    </source>
</evidence>
<dbReference type="SUPFAM" id="SSF53901">
    <property type="entry name" value="Thiolase-like"/>
    <property type="match status" value="1"/>
</dbReference>
<dbReference type="InterPro" id="IPR049551">
    <property type="entry name" value="PKS_DH_C"/>
</dbReference>
<dbReference type="InterPro" id="IPR016039">
    <property type="entry name" value="Thiolase-like"/>
</dbReference>
<dbReference type="Gene3D" id="3.30.70.3290">
    <property type="match status" value="2"/>
</dbReference>
<dbReference type="SMART" id="SM00826">
    <property type="entry name" value="PKS_DH"/>
    <property type="match status" value="1"/>
</dbReference>
<gene>
    <name evidence="12" type="ORF">E0Z10_g3853</name>
</gene>
<dbReference type="PROSITE" id="PS50075">
    <property type="entry name" value="CARRIER"/>
    <property type="match status" value="1"/>
</dbReference>
<protein>
    <submittedName>
        <fullName evidence="12">Uncharacterized protein</fullName>
    </submittedName>
</protein>
<dbReference type="PROSITE" id="PS00012">
    <property type="entry name" value="PHOSPHOPANTETHEINE"/>
    <property type="match status" value="1"/>
</dbReference>
<feature type="active site" description="Proton donor; for dehydratase activity" evidence="8">
    <location>
        <position position="1155"/>
    </location>
</feature>
<dbReference type="SUPFAM" id="SSF55048">
    <property type="entry name" value="Probable ACP-binding domain of malonyl-CoA ACP transacylase"/>
    <property type="match status" value="1"/>
</dbReference>
<dbReference type="GO" id="GO:0031177">
    <property type="term" value="F:phosphopantetheine binding"/>
    <property type="evidence" value="ECO:0007669"/>
    <property type="project" value="InterPro"/>
</dbReference>
<dbReference type="InterPro" id="IPR016035">
    <property type="entry name" value="Acyl_Trfase/lysoPLipase"/>
</dbReference>
<dbReference type="InterPro" id="IPR029063">
    <property type="entry name" value="SAM-dependent_MTases_sf"/>
</dbReference>
<dbReference type="InterPro" id="IPR014030">
    <property type="entry name" value="Ketoacyl_synth_N"/>
</dbReference>
<keyword evidence="1" id="KW-0596">Phosphopantetheine</keyword>
<evidence type="ECO:0000256" key="5">
    <source>
        <dbReference type="ARBA" id="ARBA00023002"/>
    </source>
</evidence>
<dbReference type="CDD" id="cd00833">
    <property type="entry name" value="PKS"/>
    <property type="match status" value="1"/>
</dbReference>
<keyword evidence="6" id="KW-0511">Multifunctional enzyme</keyword>
<comment type="caution">
    <text evidence="12">The sequence shown here is derived from an EMBL/GenBank/DDBJ whole genome shotgun (WGS) entry which is preliminary data.</text>
</comment>
<dbReference type="CDD" id="cd02440">
    <property type="entry name" value="AdoMet_MTases"/>
    <property type="match status" value="1"/>
</dbReference>
<dbReference type="GO" id="GO:0004312">
    <property type="term" value="F:fatty acid synthase activity"/>
    <property type="evidence" value="ECO:0007669"/>
    <property type="project" value="TreeGrafter"/>
</dbReference>
<dbReference type="InterPro" id="IPR013217">
    <property type="entry name" value="Methyltransf_12"/>
</dbReference>
<dbReference type="InterPro" id="IPR036291">
    <property type="entry name" value="NAD(P)-bd_dom_sf"/>
</dbReference>
<dbReference type="InterPro" id="IPR036736">
    <property type="entry name" value="ACP-like_sf"/>
</dbReference>
<dbReference type="InterPro" id="IPR020843">
    <property type="entry name" value="ER"/>
</dbReference>
<dbReference type="STRING" id="37992.A0A4Z0YM59"/>
<dbReference type="PROSITE" id="PS52019">
    <property type="entry name" value="PKS_MFAS_DH"/>
    <property type="match status" value="1"/>
</dbReference>
<keyword evidence="13" id="KW-1185">Reference proteome</keyword>
<dbReference type="SMART" id="SM00827">
    <property type="entry name" value="PKS_AT"/>
    <property type="match status" value="1"/>
</dbReference>
<dbReference type="InterPro" id="IPR050091">
    <property type="entry name" value="PKS_NRPS_Biosynth_Enz"/>
</dbReference>
<dbReference type="GO" id="GO:0004315">
    <property type="term" value="F:3-oxoacyl-[acyl-carrier-protein] synthase activity"/>
    <property type="evidence" value="ECO:0007669"/>
    <property type="project" value="InterPro"/>
</dbReference>
<dbReference type="PROSITE" id="PS52004">
    <property type="entry name" value="KS3_2"/>
    <property type="match status" value="1"/>
</dbReference>
<evidence type="ECO:0000256" key="1">
    <source>
        <dbReference type="ARBA" id="ARBA00022450"/>
    </source>
</evidence>
<evidence type="ECO:0000256" key="3">
    <source>
        <dbReference type="ARBA" id="ARBA00022679"/>
    </source>
</evidence>
<dbReference type="GO" id="GO:0016491">
    <property type="term" value="F:oxidoreductase activity"/>
    <property type="evidence" value="ECO:0007669"/>
    <property type="project" value="UniProtKB-KW"/>
</dbReference>
<dbReference type="InterPro" id="IPR020807">
    <property type="entry name" value="PKS_DH"/>
</dbReference>
<dbReference type="Gene3D" id="3.40.50.150">
    <property type="entry name" value="Vaccinia Virus protein VP39"/>
    <property type="match status" value="1"/>
</dbReference>
<dbReference type="OrthoDB" id="329835at2759"/>
<dbReference type="Gene3D" id="3.40.366.10">
    <property type="entry name" value="Malonyl-Coenzyme A Acyl Carrier Protein, domain 2"/>
    <property type="match status" value="2"/>
</dbReference>
<feature type="domain" description="PKS/mFAS DH" evidence="11">
    <location>
        <begin position="943"/>
        <end position="1244"/>
    </location>
</feature>
<dbReference type="InterPro" id="IPR011032">
    <property type="entry name" value="GroES-like_sf"/>
</dbReference>
<feature type="domain" description="Ketosynthase family 3 (KS3)" evidence="10">
    <location>
        <begin position="9"/>
        <end position="436"/>
    </location>
</feature>
<dbReference type="PANTHER" id="PTHR43775">
    <property type="entry name" value="FATTY ACID SYNTHASE"/>
    <property type="match status" value="1"/>
</dbReference>
<dbReference type="SUPFAM" id="SSF52151">
    <property type="entry name" value="FabD/lysophospholipase-like"/>
    <property type="match status" value="1"/>
</dbReference>
<dbReference type="GO" id="GO:0006633">
    <property type="term" value="P:fatty acid biosynthetic process"/>
    <property type="evidence" value="ECO:0007669"/>
    <property type="project" value="InterPro"/>
</dbReference>
<dbReference type="Pfam" id="PF13602">
    <property type="entry name" value="ADH_zinc_N_2"/>
    <property type="match status" value="1"/>
</dbReference>
<dbReference type="InterPro" id="IPR020806">
    <property type="entry name" value="PKS_PP-bd"/>
</dbReference>
<dbReference type="InterPro" id="IPR056501">
    <property type="entry name" value="NAD-bd_HRPKS_sdrA"/>
</dbReference>
<dbReference type="InterPro" id="IPR014043">
    <property type="entry name" value="Acyl_transferase_dom"/>
</dbReference>
<dbReference type="Pfam" id="PF08659">
    <property type="entry name" value="KR"/>
    <property type="match status" value="1"/>
</dbReference>
<keyword evidence="7" id="KW-0012">Acyltransferase</keyword>
<dbReference type="Gene3D" id="1.10.1200.10">
    <property type="entry name" value="ACP-like"/>
    <property type="match status" value="1"/>
</dbReference>
<dbReference type="InterPro" id="IPR032821">
    <property type="entry name" value="PKS_assoc"/>
</dbReference>
<dbReference type="InterPro" id="IPR006162">
    <property type="entry name" value="Ppantetheine_attach_site"/>
</dbReference>
<evidence type="ECO:0000259" key="11">
    <source>
        <dbReference type="PROSITE" id="PS52019"/>
    </source>
</evidence>
<dbReference type="SMART" id="SM00823">
    <property type="entry name" value="PKS_PP"/>
    <property type="match status" value="1"/>
</dbReference>
<dbReference type="CDD" id="cd05195">
    <property type="entry name" value="enoyl_red"/>
    <property type="match status" value="1"/>
</dbReference>
<dbReference type="GO" id="GO:0030639">
    <property type="term" value="P:polyketide biosynthetic process"/>
    <property type="evidence" value="ECO:0007669"/>
    <property type="project" value="UniProtKB-ARBA"/>
</dbReference>
<dbReference type="Gene3D" id="3.10.129.110">
    <property type="entry name" value="Polyketide synthase dehydratase"/>
    <property type="match status" value="1"/>
</dbReference>
<dbReference type="FunFam" id="3.40.50.720:FF:000209">
    <property type="entry name" value="Polyketide synthase Pks12"/>
    <property type="match status" value="1"/>
</dbReference>
<evidence type="ECO:0000256" key="8">
    <source>
        <dbReference type="PROSITE-ProRule" id="PRU01363"/>
    </source>
</evidence>
<keyword evidence="5" id="KW-0560">Oxidoreductase</keyword>
<dbReference type="Gene3D" id="3.90.180.10">
    <property type="entry name" value="Medium-chain alcohol dehydrogenases, catalytic domain"/>
    <property type="match status" value="1"/>
</dbReference>
<dbReference type="Gene3D" id="3.40.47.10">
    <property type="match status" value="1"/>
</dbReference>
<dbReference type="Pfam" id="PF08240">
    <property type="entry name" value="ADH_N"/>
    <property type="match status" value="1"/>
</dbReference>
<feature type="domain" description="Carrier" evidence="9">
    <location>
        <begin position="2441"/>
        <end position="2518"/>
    </location>
</feature>
<keyword evidence="3" id="KW-0808">Transferase</keyword>
<dbReference type="Pfam" id="PF23297">
    <property type="entry name" value="ACP_SdgA_C"/>
    <property type="match status" value="1"/>
</dbReference>
<dbReference type="SUPFAM" id="SSF51735">
    <property type="entry name" value="NAD(P)-binding Rossmann-fold domains"/>
    <property type="match status" value="2"/>
</dbReference>
<dbReference type="InterPro" id="IPR001227">
    <property type="entry name" value="Ac_transferase_dom_sf"/>
</dbReference>
<feature type="region of interest" description="N-terminal hotdog fold" evidence="8">
    <location>
        <begin position="943"/>
        <end position="1059"/>
    </location>
</feature>
<dbReference type="InterPro" id="IPR018201">
    <property type="entry name" value="Ketoacyl_synth_AS"/>
</dbReference>
<dbReference type="GO" id="GO:1901336">
    <property type="term" value="P:lactone biosynthetic process"/>
    <property type="evidence" value="ECO:0007669"/>
    <property type="project" value="UniProtKB-ARBA"/>
</dbReference>
<proteinExistence type="predicted"/>
<dbReference type="SUPFAM" id="SSF53335">
    <property type="entry name" value="S-adenosyl-L-methionine-dependent methyltransferases"/>
    <property type="match status" value="1"/>
</dbReference>
<dbReference type="InterPro" id="IPR057326">
    <property type="entry name" value="KR_dom"/>
</dbReference>
<dbReference type="SUPFAM" id="SSF50129">
    <property type="entry name" value="GroES-like"/>
    <property type="match status" value="1"/>
</dbReference>
<accession>A0A4Z0YM59</accession>
<feature type="region of interest" description="C-terminal hotdog fold" evidence="8">
    <location>
        <begin position="1088"/>
        <end position="1244"/>
    </location>
</feature>
<name>A0A4Z0YM59_9PEZI</name>
<dbReference type="Gene3D" id="3.40.50.720">
    <property type="entry name" value="NAD(P)-binding Rossmann-like Domain"/>
    <property type="match status" value="1"/>
</dbReference>
<dbReference type="Pfam" id="PF14765">
    <property type="entry name" value="PS-DH"/>
    <property type="match status" value="1"/>
</dbReference>
<dbReference type="Pfam" id="PF02801">
    <property type="entry name" value="Ketoacyl-synt_C"/>
    <property type="match status" value="1"/>
</dbReference>
<dbReference type="SMART" id="SM00825">
    <property type="entry name" value="PKS_KS"/>
    <property type="match status" value="1"/>
</dbReference>
<dbReference type="Proteomes" id="UP000297716">
    <property type="component" value="Unassembled WGS sequence"/>
</dbReference>
<dbReference type="Pfam" id="PF00698">
    <property type="entry name" value="Acyl_transf_1"/>
    <property type="match status" value="1"/>
</dbReference>